<feature type="domain" description="Peptidase M13 C-terminal" evidence="8">
    <location>
        <begin position="193"/>
        <end position="320"/>
    </location>
</feature>
<comment type="similarity">
    <text evidence="2">Belongs to the peptidase M13 family.</text>
</comment>
<dbReference type="Gene3D" id="3.40.390.10">
    <property type="entry name" value="Collagenase (Catalytic Domain)"/>
    <property type="match status" value="1"/>
</dbReference>
<evidence type="ECO:0000259" key="8">
    <source>
        <dbReference type="Pfam" id="PF01431"/>
    </source>
</evidence>
<evidence type="ECO:0000256" key="7">
    <source>
        <dbReference type="ARBA" id="ARBA00023049"/>
    </source>
</evidence>
<gene>
    <name evidence="10" type="ORF">BGZ95_005975</name>
</gene>
<evidence type="ECO:0000259" key="9">
    <source>
        <dbReference type="Pfam" id="PF05649"/>
    </source>
</evidence>
<comment type="cofactor">
    <cofactor evidence="1">
        <name>Zn(2+)</name>
        <dbReference type="ChEBI" id="CHEBI:29105"/>
    </cofactor>
</comment>
<dbReference type="InterPro" id="IPR018497">
    <property type="entry name" value="Peptidase_M13_C"/>
</dbReference>
<dbReference type="AlphaFoldDB" id="A0AAD4D1W7"/>
<evidence type="ECO:0000256" key="2">
    <source>
        <dbReference type="ARBA" id="ARBA00007357"/>
    </source>
</evidence>
<evidence type="ECO:0000313" key="10">
    <source>
        <dbReference type="EMBL" id="KAG0254630.1"/>
    </source>
</evidence>
<dbReference type="Pfam" id="PF05649">
    <property type="entry name" value="Peptidase_M13_N"/>
    <property type="match status" value="1"/>
</dbReference>
<dbReference type="Pfam" id="PF01431">
    <property type="entry name" value="Peptidase_M13"/>
    <property type="match status" value="2"/>
</dbReference>
<dbReference type="GO" id="GO:0004222">
    <property type="term" value="F:metalloendopeptidase activity"/>
    <property type="evidence" value="ECO:0007669"/>
    <property type="project" value="InterPro"/>
</dbReference>
<keyword evidence="6" id="KW-0862">Zinc</keyword>
<dbReference type="InterPro" id="IPR024079">
    <property type="entry name" value="MetalloPept_cat_dom_sf"/>
</dbReference>
<dbReference type="GO" id="GO:0016485">
    <property type="term" value="P:protein processing"/>
    <property type="evidence" value="ECO:0007669"/>
    <property type="project" value="TreeGrafter"/>
</dbReference>
<accession>A0AAD4D1W7</accession>
<dbReference type="PANTHER" id="PTHR11733">
    <property type="entry name" value="ZINC METALLOPROTEASE FAMILY M13 NEPRILYSIN-RELATED"/>
    <property type="match status" value="1"/>
</dbReference>
<dbReference type="GO" id="GO:0046872">
    <property type="term" value="F:metal ion binding"/>
    <property type="evidence" value="ECO:0007669"/>
    <property type="project" value="UniProtKB-KW"/>
</dbReference>
<reference evidence="10" key="1">
    <citation type="journal article" date="2020" name="Fungal Divers.">
        <title>Resolving the Mortierellaceae phylogeny through synthesis of multi-gene phylogenetics and phylogenomics.</title>
        <authorList>
            <person name="Vandepol N."/>
            <person name="Liber J."/>
            <person name="Desiro A."/>
            <person name="Na H."/>
            <person name="Kennedy M."/>
            <person name="Barry K."/>
            <person name="Grigoriev I.V."/>
            <person name="Miller A.N."/>
            <person name="O'Donnell K."/>
            <person name="Stajich J.E."/>
            <person name="Bonito G."/>
        </authorList>
    </citation>
    <scope>NUCLEOTIDE SEQUENCE</scope>
    <source>
        <strain evidence="10">NRRL 28262</strain>
    </source>
</reference>
<evidence type="ECO:0000256" key="3">
    <source>
        <dbReference type="ARBA" id="ARBA00022670"/>
    </source>
</evidence>
<evidence type="ECO:0000313" key="11">
    <source>
        <dbReference type="Proteomes" id="UP001194580"/>
    </source>
</evidence>
<dbReference type="PANTHER" id="PTHR11733:SF167">
    <property type="entry name" value="FI17812P1-RELATED"/>
    <property type="match status" value="1"/>
</dbReference>
<name>A0AAD4D1W7_9FUNG</name>
<keyword evidence="3" id="KW-0645">Protease</keyword>
<feature type="domain" description="Peptidase M13 C-terminal" evidence="8">
    <location>
        <begin position="149"/>
        <end position="192"/>
    </location>
</feature>
<dbReference type="Gene3D" id="1.10.1380.10">
    <property type="entry name" value="Neutral endopeptidase , domain2"/>
    <property type="match status" value="1"/>
</dbReference>
<feature type="domain" description="Peptidase M13 N-terminal" evidence="9">
    <location>
        <begin position="10"/>
        <end position="86"/>
    </location>
</feature>
<dbReference type="Proteomes" id="UP001194580">
    <property type="component" value="Unassembled WGS sequence"/>
</dbReference>
<dbReference type="CDD" id="cd08662">
    <property type="entry name" value="M13"/>
    <property type="match status" value="1"/>
</dbReference>
<protein>
    <submittedName>
        <fullName evidence="10">Uncharacterized protein</fullName>
    </submittedName>
</protein>
<evidence type="ECO:0000256" key="1">
    <source>
        <dbReference type="ARBA" id="ARBA00001947"/>
    </source>
</evidence>
<dbReference type="SUPFAM" id="SSF55486">
    <property type="entry name" value="Metalloproteases ('zincins'), catalytic domain"/>
    <property type="match status" value="1"/>
</dbReference>
<keyword evidence="11" id="KW-1185">Reference proteome</keyword>
<dbReference type="PROSITE" id="PS51885">
    <property type="entry name" value="NEPRILYSIN"/>
    <property type="match status" value="1"/>
</dbReference>
<sequence length="336" mass="38387">MGVSMDAKIEPWKICVDIVNNNLDHMEGHYFVKETFKGNSHQEVMIIIDNILTNYEKDFHILDWLDKPTHDGAIEKLKKLVQSAGYSTETPNLNSSKSLDEYYKNYSVSASDHFSSQAQYSASTAARKYILLPLAFDRKVAKMGHSIPNAYYDQSLNSIYFMVGILRPPFFHVENPEYMNYGAFGGIAGHEIGWWSNTTEKTFNQKAQCFVEQYGNFTIKGPDGKDYNLNGKFTLRENLADNGGLKMSFRAWQSRIKFDPQGKKIKNFKLPGQEKYTPEQHFFMFFGRNYFKKMRPEAVLLMVQADNHSPSMWSINGVAQTRLISQGPSSARLGAP</sequence>
<dbReference type="InterPro" id="IPR008753">
    <property type="entry name" value="Peptidase_M13_N"/>
</dbReference>
<organism evidence="10 11">
    <name type="scientific">Linnemannia exigua</name>
    <dbReference type="NCBI Taxonomy" id="604196"/>
    <lineage>
        <taxon>Eukaryota</taxon>
        <taxon>Fungi</taxon>
        <taxon>Fungi incertae sedis</taxon>
        <taxon>Mucoromycota</taxon>
        <taxon>Mortierellomycotina</taxon>
        <taxon>Mortierellomycetes</taxon>
        <taxon>Mortierellales</taxon>
        <taxon>Mortierellaceae</taxon>
        <taxon>Linnemannia</taxon>
    </lineage>
</organism>
<keyword evidence="7" id="KW-0482">Metalloprotease</keyword>
<keyword evidence="5" id="KW-0378">Hydrolase</keyword>
<dbReference type="GO" id="GO:0005886">
    <property type="term" value="C:plasma membrane"/>
    <property type="evidence" value="ECO:0007669"/>
    <property type="project" value="TreeGrafter"/>
</dbReference>
<proteinExistence type="inferred from homology"/>
<evidence type="ECO:0000256" key="5">
    <source>
        <dbReference type="ARBA" id="ARBA00022801"/>
    </source>
</evidence>
<evidence type="ECO:0000256" key="6">
    <source>
        <dbReference type="ARBA" id="ARBA00022833"/>
    </source>
</evidence>
<dbReference type="InterPro" id="IPR042089">
    <property type="entry name" value="Peptidase_M13_dom_2"/>
</dbReference>
<comment type="caution">
    <text evidence="10">The sequence shown here is derived from an EMBL/GenBank/DDBJ whole genome shotgun (WGS) entry which is preliminary data.</text>
</comment>
<dbReference type="PRINTS" id="PR00786">
    <property type="entry name" value="NEPRILYSIN"/>
</dbReference>
<dbReference type="InterPro" id="IPR000718">
    <property type="entry name" value="Peptidase_M13"/>
</dbReference>
<dbReference type="EMBL" id="JAAAIL010002770">
    <property type="protein sequence ID" value="KAG0254630.1"/>
    <property type="molecule type" value="Genomic_DNA"/>
</dbReference>
<evidence type="ECO:0000256" key="4">
    <source>
        <dbReference type="ARBA" id="ARBA00022723"/>
    </source>
</evidence>
<keyword evidence="4" id="KW-0479">Metal-binding</keyword>